<name>A0A381X0I6_9ZZZZ</name>
<sequence>MSEGLLLQYSFLGGLLIFVWATVKLVAWLKTRKNNIPLWTTVFEGLTQGAINLDHLKEPEIHIEKKSRRQGEGYENREFPEI</sequence>
<dbReference type="AlphaFoldDB" id="A0A381X0I6"/>
<evidence type="ECO:0000313" key="2">
    <source>
        <dbReference type="EMBL" id="SVA57733.1"/>
    </source>
</evidence>
<feature type="transmembrane region" description="Helical" evidence="1">
    <location>
        <begin position="6"/>
        <end position="29"/>
    </location>
</feature>
<organism evidence="2">
    <name type="scientific">marine metagenome</name>
    <dbReference type="NCBI Taxonomy" id="408172"/>
    <lineage>
        <taxon>unclassified sequences</taxon>
        <taxon>metagenomes</taxon>
        <taxon>ecological metagenomes</taxon>
    </lineage>
</organism>
<gene>
    <name evidence="2" type="ORF">METZ01_LOCUS110587</name>
</gene>
<keyword evidence="1" id="KW-0812">Transmembrane</keyword>
<dbReference type="EMBL" id="UINC01013346">
    <property type="protein sequence ID" value="SVA57733.1"/>
    <property type="molecule type" value="Genomic_DNA"/>
</dbReference>
<proteinExistence type="predicted"/>
<reference evidence="2" key="1">
    <citation type="submission" date="2018-05" db="EMBL/GenBank/DDBJ databases">
        <authorList>
            <person name="Lanie J.A."/>
            <person name="Ng W.-L."/>
            <person name="Kazmierczak K.M."/>
            <person name="Andrzejewski T.M."/>
            <person name="Davidsen T.M."/>
            <person name="Wayne K.J."/>
            <person name="Tettelin H."/>
            <person name="Glass J.I."/>
            <person name="Rusch D."/>
            <person name="Podicherti R."/>
            <person name="Tsui H.-C.T."/>
            <person name="Winkler M.E."/>
        </authorList>
    </citation>
    <scope>NUCLEOTIDE SEQUENCE</scope>
</reference>
<protein>
    <submittedName>
        <fullName evidence="2">Uncharacterized protein</fullName>
    </submittedName>
</protein>
<evidence type="ECO:0000256" key="1">
    <source>
        <dbReference type="SAM" id="Phobius"/>
    </source>
</evidence>
<accession>A0A381X0I6</accession>
<keyword evidence="1" id="KW-1133">Transmembrane helix</keyword>
<keyword evidence="1" id="KW-0472">Membrane</keyword>